<evidence type="ECO:0000313" key="3">
    <source>
        <dbReference type="Proteomes" id="UP000192796"/>
    </source>
</evidence>
<dbReference type="Gene3D" id="3.10.180.10">
    <property type="entry name" value="2,3-Dihydroxybiphenyl 1,2-Dioxygenase, domain 1"/>
    <property type="match status" value="1"/>
</dbReference>
<dbReference type="InterPro" id="IPR037523">
    <property type="entry name" value="VOC_core"/>
</dbReference>
<dbReference type="STRING" id="1703345.A3860_17265"/>
<dbReference type="PROSITE" id="PS51819">
    <property type="entry name" value="VOC"/>
    <property type="match status" value="1"/>
</dbReference>
<dbReference type="CDD" id="cd07247">
    <property type="entry name" value="SgaA_N_like"/>
    <property type="match status" value="1"/>
</dbReference>
<dbReference type="AlphaFoldDB" id="A0A1V9G4E1"/>
<dbReference type="Proteomes" id="UP000192796">
    <property type="component" value="Unassembled WGS sequence"/>
</dbReference>
<dbReference type="SUPFAM" id="SSF54593">
    <property type="entry name" value="Glyoxalase/Bleomycin resistance protein/Dihydroxybiphenyl dioxygenase"/>
    <property type="match status" value="1"/>
</dbReference>
<name>A0A1V9G4E1_9BACT</name>
<dbReference type="PANTHER" id="PTHR33993">
    <property type="entry name" value="GLYOXALASE-RELATED"/>
    <property type="match status" value="1"/>
</dbReference>
<dbReference type="InterPro" id="IPR004360">
    <property type="entry name" value="Glyas_Fos-R_dOase_dom"/>
</dbReference>
<reference evidence="2 3" key="1">
    <citation type="submission" date="2016-03" db="EMBL/GenBank/DDBJ databases">
        <title>Niastella vici sp. nov., isolated from farmland soil.</title>
        <authorList>
            <person name="Chen L."/>
            <person name="Wang D."/>
            <person name="Yang S."/>
            <person name="Wang G."/>
        </authorList>
    </citation>
    <scope>NUCLEOTIDE SEQUENCE [LARGE SCALE GENOMIC DNA]</scope>
    <source>
        <strain evidence="2 3">DJ57</strain>
    </source>
</reference>
<comment type="caution">
    <text evidence="2">The sequence shown here is derived from an EMBL/GenBank/DDBJ whole genome shotgun (WGS) entry which is preliminary data.</text>
</comment>
<evidence type="ECO:0000259" key="1">
    <source>
        <dbReference type="PROSITE" id="PS51819"/>
    </source>
</evidence>
<feature type="domain" description="VOC" evidence="1">
    <location>
        <begin position="8"/>
        <end position="118"/>
    </location>
</feature>
<dbReference type="OrthoDB" id="9804907at2"/>
<dbReference type="RefSeq" id="WP_081146211.1">
    <property type="nucleotide sequence ID" value="NZ_LVYD01000024.1"/>
</dbReference>
<dbReference type="Pfam" id="PF00903">
    <property type="entry name" value="Glyoxalase"/>
    <property type="match status" value="1"/>
</dbReference>
<evidence type="ECO:0000313" key="2">
    <source>
        <dbReference type="EMBL" id="OQP65414.1"/>
    </source>
</evidence>
<accession>A0A1V9G4E1</accession>
<gene>
    <name evidence="2" type="ORF">A3860_17265</name>
</gene>
<dbReference type="InterPro" id="IPR029068">
    <property type="entry name" value="Glyas_Bleomycin-R_OHBP_Dase"/>
</dbReference>
<dbReference type="PANTHER" id="PTHR33993:SF2">
    <property type="entry name" value="VOC DOMAIN-CONTAINING PROTEIN"/>
    <property type="match status" value="1"/>
</dbReference>
<keyword evidence="3" id="KW-1185">Reference proteome</keyword>
<dbReference type="EMBL" id="LVYD01000024">
    <property type="protein sequence ID" value="OQP65414.1"/>
    <property type="molecule type" value="Genomic_DNA"/>
</dbReference>
<proteinExistence type="predicted"/>
<protein>
    <submittedName>
        <fullName evidence="2">Bleomycin resistance protein</fullName>
    </submittedName>
</protein>
<dbReference type="InterPro" id="IPR052164">
    <property type="entry name" value="Anthracycline_SecMetBiosynth"/>
</dbReference>
<organism evidence="2 3">
    <name type="scientific">Niastella vici</name>
    <dbReference type="NCBI Taxonomy" id="1703345"/>
    <lineage>
        <taxon>Bacteria</taxon>
        <taxon>Pseudomonadati</taxon>
        <taxon>Bacteroidota</taxon>
        <taxon>Chitinophagia</taxon>
        <taxon>Chitinophagales</taxon>
        <taxon>Chitinophagaceae</taxon>
        <taxon>Niastella</taxon>
    </lineage>
</organism>
<sequence>MSIPIANPVVFFEIGCKDLSKTASFYADLFGWTPTGIPMASLINTNTEEGIQGQLTSLGHEPHNYVLFYIQVNDINESLTKIQEAGGRKCVGPVILPNNKQFAWFTDPEGNMVGLVTR</sequence>